<reference evidence="3" key="1">
    <citation type="submission" date="2021-01" db="EMBL/GenBank/DDBJ databases">
        <authorList>
            <person name="Corre E."/>
            <person name="Pelletier E."/>
            <person name="Niang G."/>
            <person name="Scheremetjew M."/>
            <person name="Finn R."/>
            <person name="Kale V."/>
            <person name="Holt S."/>
            <person name="Cochrane G."/>
            <person name="Meng A."/>
            <person name="Brown T."/>
            <person name="Cohen L."/>
        </authorList>
    </citation>
    <scope>NUCLEOTIDE SEQUENCE</scope>
    <source>
        <strain evidence="3">CCMP1320</strain>
    </source>
</reference>
<feature type="compositionally biased region" description="Gly residues" evidence="2">
    <location>
        <begin position="673"/>
        <end position="698"/>
    </location>
</feature>
<evidence type="ECO:0000313" key="3">
    <source>
        <dbReference type="EMBL" id="CAE0493749.1"/>
    </source>
</evidence>
<accession>A0A7S3QV62</accession>
<protein>
    <submittedName>
        <fullName evidence="3">Uncharacterized protein</fullName>
    </submittedName>
</protein>
<feature type="compositionally biased region" description="Gly residues" evidence="2">
    <location>
        <begin position="961"/>
        <end position="972"/>
    </location>
</feature>
<feature type="region of interest" description="Disordered" evidence="2">
    <location>
        <begin position="287"/>
        <end position="316"/>
    </location>
</feature>
<feature type="compositionally biased region" description="Polar residues" evidence="2">
    <location>
        <begin position="829"/>
        <end position="852"/>
    </location>
</feature>
<feature type="compositionally biased region" description="Gly residues" evidence="2">
    <location>
        <begin position="287"/>
        <end position="303"/>
    </location>
</feature>
<feature type="coiled-coil region" evidence="1">
    <location>
        <begin position="187"/>
        <end position="221"/>
    </location>
</feature>
<feature type="region of interest" description="Disordered" evidence="2">
    <location>
        <begin position="113"/>
        <end position="187"/>
    </location>
</feature>
<feature type="region of interest" description="Disordered" evidence="2">
    <location>
        <begin position="368"/>
        <end position="425"/>
    </location>
</feature>
<dbReference type="AlphaFoldDB" id="A0A7S3QV62"/>
<feature type="compositionally biased region" description="Low complexity" evidence="2">
    <location>
        <begin position="144"/>
        <end position="160"/>
    </location>
</feature>
<gene>
    <name evidence="3" type="ORF">DTER00134_LOCUS8822</name>
</gene>
<proteinExistence type="predicted"/>
<feature type="compositionally biased region" description="Polar residues" evidence="2">
    <location>
        <begin position="492"/>
        <end position="504"/>
    </location>
</feature>
<feature type="compositionally biased region" description="Polar residues" evidence="2">
    <location>
        <begin position="660"/>
        <end position="670"/>
    </location>
</feature>
<feature type="region of interest" description="Disordered" evidence="2">
    <location>
        <begin position="829"/>
        <end position="861"/>
    </location>
</feature>
<sequence>MEDQDPGTEELSLDSILQVTDVQVVQSVDAGSLKWILKKLQQADEGQAERIAALEHANEALKEQLEQLKEQQNGLALQALGGGGLEDGKDDSVQALKGLPKRVEALEMALKLGAQPQGDAGSDGGEKPTDVEARSRQGSGGASADGNAAAEQQQEGDAGEAAGGEGRKGDSSSASAEGNGHQKQMALPELQRRLEDLETKLKEAEKVLPAAKKAAEQAAAKAVEAAAQARPGAFNAQPPAMGSASDAGGGFAAAPGGVAGEAGVDGASGMAGNACAMGSAGLEGQVGAGGRTGGTGAAGGPGEAGKDGAPGSVRVLHLNDNGSVDPTQLIKVVNEGAADIAQLRMLMDVLQRKQDQLALAGLADRAGGLQSGQPGSKAGGGAAPAEVDAQPSVHQQQAVMDADGPGAAPVDAGQSDRARGKGRGFPWDATKAAAALQDVHSVKDALPFIKDLYDMVSSKVDRLPFEDLLRHVDRLRQMAASTNAEHLPHESLPSTDQGKTSSSGIPGDGLEKHAGTGDASPARPAAAHEAAAGDDDPLTISARLKMLMNKVGDLAFTVMQLQNSARTGAQGVNEAGGGGDEATAKQEADLLQRLMDLEMQMGRKADQAAVDTLKLQLALQGGARDPPIIQRDFTYSSSAEDGVAGDPTGKQPQDQQQQQAGANSAGSKASVNGDGGEGGNGDGSDGAGGSGGPAGGQGPQAAVQRQGGMDGLLSMLEGLMADKATKAEVAALTAALGQSPDYKLDVRNAVMEAKRAADAVAVARADTAAQADEIANLQRLLSGMASREEVSGLAQQVGDMLNDLVDLRSQVTQLPRDNEPFKMVLAQADEQQPNQGSQQQAKPASSNSSVAQVGSGLPLRGGGADADSVLKMINALAKELEAMKGHMDILAHATNIMAVGREVIIAQPNPQQANGANSLSPRSQAEQQSSNSPGASGGGATGGGVGFVDGPKDHAGIKAGNEGGGTKSVGGATGATKAGVADLVNGREPGNHRGALSRLIKALGRQVGGGCCLRGSVRSSFAVPHLHAVQGGLRWADLA</sequence>
<evidence type="ECO:0000256" key="1">
    <source>
        <dbReference type="SAM" id="Coils"/>
    </source>
</evidence>
<feature type="region of interest" description="Disordered" evidence="2">
    <location>
        <begin position="482"/>
        <end position="534"/>
    </location>
</feature>
<organism evidence="3">
    <name type="scientific">Dunaliella tertiolecta</name>
    <name type="common">Green alga</name>
    <dbReference type="NCBI Taxonomy" id="3047"/>
    <lineage>
        <taxon>Eukaryota</taxon>
        <taxon>Viridiplantae</taxon>
        <taxon>Chlorophyta</taxon>
        <taxon>core chlorophytes</taxon>
        <taxon>Chlorophyceae</taxon>
        <taxon>CS clade</taxon>
        <taxon>Chlamydomonadales</taxon>
        <taxon>Dunaliellaceae</taxon>
        <taxon>Dunaliella</taxon>
    </lineage>
</organism>
<evidence type="ECO:0000256" key="2">
    <source>
        <dbReference type="SAM" id="MobiDB-lite"/>
    </source>
</evidence>
<keyword evidence="1" id="KW-0175">Coiled coil</keyword>
<feature type="region of interest" description="Disordered" evidence="2">
    <location>
        <begin position="911"/>
        <end position="972"/>
    </location>
</feature>
<feature type="coiled-coil region" evidence="1">
    <location>
        <begin position="51"/>
        <end position="78"/>
    </location>
</feature>
<feature type="compositionally biased region" description="Polar residues" evidence="2">
    <location>
        <begin position="911"/>
        <end position="931"/>
    </location>
</feature>
<feature type="compositionally biased region" description="Basic and acidic residues" evidence="2">
    <location>
        <begin position="124"/>
        <end position="135"/>
    </location>
</feature>
<feature type="compositionally biased region" description="Low complexity" evidence="2">
    <location>
        <begin position="401"/>
        <end position="413"/>
    </location>
</feature>
<feature type="compositionally biased region" description="Gly residues" evidence="2">
    <location>
        <begin position="935"/>
        <end position="947"/>
    </location>
</feature>
<dbReference type="EMBL" id="HBIP01015163">
    <property type="protein sequence ID" value="CAE0493749.1"/>
    <property type="molecule type" value="Transcribed_RNA"/>
</dbReference>
<name>A0A7S3QV62_DUNTE</name>
<feature type="compositionally biased region" description="Low complexity" evidence="2">
    <location>
        <begin position="518"/>
        <end position="530"/>
    </location>
</feature>
<feature type="region of interest" description="Disordered" evidence="2">
    <location>
        <begin position="637"/>
        <end position="704"/>
    </location>
</feature>